<name>A0A812Q3T9_9DINO</name>
<dbReference type="GO" id="GO:0008934">
    <property type="term" value="F:inositol monophosphate 1-phosphatase activity"/>
    <property type="evidence" value="ECO:0007669"/>
    <property type="project" value="InterPro"/>
</dbReference>
<feature type="binding site" evidence="7">
    <location>
        <position position="66"/>
    </location>
    <ligand>
        <name>Mg(2+)</name>
        <dbReference type="ChEBI" id="CHEBI:18420"/>
        <label>1</label>
        <note>catalytic</note>
    </ligand>
</feature>
<protein>
    <recommendedName>
        <fullName evidence="8">Inositol-1-monophosphatase</fullName>
        <ecNumber evidence="8">3.1.3.25</ecNumber>
    </recommendedName>
</protein>
<comment type="caution">
    <text evidence="9">The sequence shown here is derived from an EMBL/GenBank/DDBJ whole genome shotgun (WGS) entry which is preliminary data.</text>
</comment>
<evidence type="ECO:0000256" key="4">
    <source>
        <dbReference type="ARBA" id="ARBA00022723"/>
    </source>
</evidence>
<dbReference type="PANTHER" id="PTHR20854:SF4">
    <property type="entry name" value="INOSITOL-1-MONOPHOSPHATASE-RELATED"/>
    <property type="match status" value="1"/>
</dbReference>
<keyword evidence="6 7" id="KW-0460">Magnesium</keyword>
<dbReference type="Pfam" id="PF00459">
    <property type="entry name" value="Inositol_P"/>
    <property type="match status" value="1"/>
</dbReference>
<dbReference type="EMBL" id="CAJNDS010002209">
    <property type="protein sequence ID" value="CAE7373733.1"/>
    <property type="molecule type" value="Genomic_DNA"/>
</dbReference>
<evidence type="ECO:0000256" key="8">
    <source>
        <dbReference type="RuleBase" id="RU364068"/>
    </source>
</evidence>
<comment type="similarity">
    <text evidence="3 8">Belongs to the inositol monophosphatase superfamily.</text>
</comment>
<keyword evidence="5 8" id="KW-0378">Hydrolase</keyword>
<evidence type="ECO:0000256" key="5">
    <source>
        <dbReference type="ARBA" id="ARBA00022801"/>
    </source>
</evidence>
<dbReference type="AlphaFoldDB" id="A0A812Q3T9"/>
<proteinExistence type="inferred from homology"/>
<dbReference type="GO" id="GO:0046872">
    <property type="term" value="F:metal ion binding"/>
    <property type="evidence" value="ECO:0007669"/>
    <property type="project" value="UniProtKB-KW"/>
</dbReference>
<reference evidence="9" key="1">
    <citation type="submission" date="2021-02" db="EMBL/GenBank/DDBJ databases">
        <authorList>
            <person name="Dougan E. K."/>
            <person name="Rhodes N."/>
            <person name="Thang M."/>
            <person name="Chan C."/>
        </authorList>
    </citation>
    <scope>NUCLEOTIDE SEQUENCE</scope>
</reference>
<accession>A0A812Q3T9</accession>
<dbReference type="PRINTS" id="PR01959">
    <property type="entry name" value="SBIMPHPHTASE"/>
</dbReference>
<dbReference type="GO" id="GO:0007165">
    <property type="term" value="P:signal transduction"/>
    <property type="evidence" value="ECO:0007669"/>
    <property type="project" value="TreeGrafter"/>
</dbReference>
<sequence>MAMFGGKVPENDPDLKLRTAVDQQCEEKIRGIVEMHFPSHTFLGEETAGPDLDATLASGGWLWIVDPIDGTTNFAAGQPMSAVSIGVAFDGKLQAGVIYEPFRDELFAAARGAGATLNGASISVSKTDTLSKAVVASGAPPNPRSAAPCFRAMTLLAPPKTRTIRILGSAAINFAWLACGRLDAWFEADLNSWDSAAGVLLVEEAGGAVTDCLGTPFALTTRPICATNGRIHAELLEVLAVSRCTGLDVD</sequence>
<evidence type="ECO:0000256" key="6">
    <source>
        <dbReference type="ARBA" id="ARBA00022842"/>
    </source>
</evidence>
<dbReference type="GO" id="GO:0046854">
    <property type="term" value="P:phosphatidylinositol phosphate biosynthetic process"/>
    <property type="evidence" value="ECO:0007669"/>
    <property type="project" value="InterPro"/>
</dbReference>
<comment type="cofactor">
    <cofactor evidence="2 7 8">
        <name>Mg(2+)</name>
        <dbReference type="ChEBI" id="CHEBI:18420"/>
    </cofactor>
</comment>
<dbReference type="Proteomes" id="UP000604046">
    <property type="component" value="Unassembled WGS sequence"/>
</dbReference>
<gene>
    <name evidence="9" type="primary">IMP2</name>
    <name evidence="9" type="ORF">SNAT2548_LOCUS20417</name>
</gene>
<dbReference type="SUPFAM" id="SSF56655">
    <property type="entry name" value="Carbohydrate phosphatase"/>
    <property type="match status" value="1"/>
</dbReference>
<feature type="binding site" evidence="7">
    <location>
        <position position="45"/>
    </location>
    <ligand>
        <name>Mg(2+)</name>
        <dbReference type="ChEBI" id="CHEBI:18420"/>
        <label>1</label>
        <note>catalytic</note>
    </ligand>
</feature>
<evidence type="ECO:0000313" key="9">
    <source>
        <dbReference type="EMBL" id="CAE7373733.1"/>
    </source>
</evidence>
<dbReference type="InterPro" id="IPR000760">
    <property type="entry name" value="Inositol_monophosphatase-like"/>
</dbReference>
<evidence type="ECO:0000256" key="1">
    <source>
        <dbReference type="ARBA" id="ARBA00001033"/>
    </source>
</evidence>
<keyword evidence="10" id="KW-1185">Reference proteome</keyword>
<comment type="catalytic activity">
    <reaction evidence="1 8">
        <text>a myo-inositol phosphate + H2O = myo-inositol + phosphate</text>
        <dbReference type="Rhea" id="RHEA:24056"/>
        <dbReference type="ChEBI" id="CHEBI:15377"/>
        <dbReference type="ChEBI" id="CHEBI:17268"/>
        <dbReference type="ChEBI" id="CHEBI:43474"/>
        <dbReference type="ChEBI" id="CHEBI:84139"/>
        <dbReference type="EC" id="3.1.3.25"/>
    </reaction>
</comment>
<feature type="binding site" evidence="7">
    <location>
        <position position="69"/>
    </location>
    <ligand>
        <name>Mg(2+)</name>
        <dbReference type="ChEBI" id="CHEBI:18420"/>
        <label>1</label>
        <note>catalytic</note>
    </ligand>
</feature>
<evidence type="ECO:0000313" key="10">
    <source>
        <dbReference type="Proteomes" id="UP000604046"/>
    </source>
</evidence>
<dbReference type="InterPro" id="IPR022337">
    <property type="entry name" value="Inositol_monophosphatase_SuhB"/>
</dbReference>
<dbReference type="EC" id="3.1.3.25" evidence="8"/>
<dbReference type="Gene3D" id="3.40.190.80">
    <property type="match status" value="1"/>
</dbReference>
<dbReference type="InterPro" id="IPR033942">
    <property type="entry name" value="IMPase"/>
</dbReference>
<dbReference type="PROSITE" id="PS00630">
    <property type="entry name" value="IMP_2"/>
    <property type="match status" value="1"/>
</dbReference>
<dbReference type="Gene3D" id="3.30.540.10">
    <property type="entry name" value="Fructose-1,6-Bisphosphatase, subunit A, domain 1"/>
    <property type="match status" value="1"/>
</dbReference>
<feature type="binding site" evidence="7">
    <location>
        <position position="68"/>
    </location>
    <ligand>
        <name>Mg(2+)</name>
        <dbReference type="ChEBI" id="CHEBI:18420"/>
        <label>1</label>
        <note>catalytic</note>
    </ligand>
</feature>
<dbReference type="UniPathway" id="UPA00823">
    <property type="reaction ID" value="UER00788"/>
</dbReference>
<dbReference type="PRINTS" id="PR00377">
    <property type="entry name" value="IMPHPHTASES"/>
</dbReference>
<dbReference type="CDD" id="cd01639">
    <property type="entry name" value="IMPase"/>
    <property type="match status" value="1"/>
</dbReference>
<evidence type="ECO:0000256" key="3">
    <source>
        <dbReference type="ARBA" id="ARBA00009759"/>
    </source>
</evidence>
<dbReference type="PANTHER" id="PTHR20854">
    <property type="entry name" value="INOSITOL MONOPHOSPHATASE"/>
    <property type="match status" value="1"/>
</dbReference>
<dbReference type="InterPro" id="IPR020550">
    <property type="entry name" value="Inositol_monophosphatase_CS"/>
</dbReference>
<keyword evidence="4 7" id="KW-0479">Metal-binding</keyword>
<comment type="pathway">
    <text evidence="8">Polyol metabolism; myo-inositol biosynthesis; myo-inositol from D-glucose 6-phosphate: step 2/2.</text>
</comment>
<dbReference type="OrthoDB" id="10254945at2759"/>
<evidence type="ECO:0000256" key="2">
    <source>
        <dbReference type="ARBA" id="ARBA00001946"/>
    </source>
</evidence>
<dbReference type="GO" id="GO:0006021">
    <property type="term" value="P:inositol biosynthetic process"/>
    <property type="evidence" value="ECO:0007669"/>
    <property type="project" value="UniProtKB-UniPathway"/>
</dbReference>
<evidence type="ECO:0000256" key="7">
    <source>
        <dbReference type="PIRSR" id="PIRSR600760-2"/>
    </source>
</evidence>
<organism evidence="9 10">
    <name type="scientific">Symbiodinium natans</name>
    <dbReference type="NCBI Taxonomy" id="878477"/>
    <lineage>
        <taxon>Eukaryota</taxon>
        <taxon>Sar</taxon>
        <taxon>Alveolata</taxon>
        <taxon>Dinophyceae</taxon>
        <taxon>Suessiales</taxon>
        <taxon>Symbiodiniaceae</taxon>
        <taxon>Symbiodinium</taxon>
    </lineage>
</organism>
<feature type="binding site" evidence="7">
    <location>
        <position position="194"/>
    </location>
    <ligand>
        <name>Mg(2+)</name>
        <dbReference type="ChEBI" id="CHEBI:18420"/>
        <label>1</label>
        <note>catalytic</note>
    </ligand>
</feature>